<dbReference type="Proteomes" id="UP000505355">
    <property type="component" value="Chromosome"/>
</dbReference>
<organism evidence="1 2">
    <name type="scientific">Mucilaginibacter mali</name>
    <dbReference type="NCBI Taxonomy" id="2740462"/>
    <lineage>
        <taxon>Bacteria</taxon>
        <taxon>Pseudomonadati</taxon>
        <taxon>Bacteroidota</taxon>
        <taxon>Sphingobacteriia</taxon>
        <taxon>Sphingobacteriales</taxon>
        <taxon>Sphingobacteriaceae</taxon>
        <taxon>Mucilaginibacter</taxon>
    </lineage>
</organism>
<gene>
    <name evidence="1" type="ORF">HQ865_16970</name>
</gene>
<proteinExistence type="predicted"/>
<name>A0A7D4PW26_9SPHI</name>
<reference evidence="1 2" key="1">
    <citation type="submission" date="2020-05" db="EMBL/GenBank/DDBJ databases">
        <title>Mucilaginibacter mali sp. nov.</title>
        <authorList>
            <person name="Kim H.S."/>
            <person name="Lee K.C."/>
            <person name="Suh M.K."/>
            <person name="Kim J.-S."/>
            <person name="Han K.-I."/>
            <person name="Eom M.K."/>
            <person name="Shin Y.K."/>
            <person name="Lee J.-S."/>
        </authorList>
    </citation>
    <scope>NUCLEOTIDE SEQUENCE [LARGE SCALE GENOMIC DNA]</scope>
    <source>
        <strain evidence="1 2">G2-14</strain>
    </source>
</reference>
<accession>A0A7D4PW26</accession>
<sequence>MPHITGDEPLTLEQHRLSTEGFNKRYGSKIIDSKIVKINSIRFFIFQYQEGDEINLTFTPDFRNKSTTYCSIKYKKPDEEKAEKIFNTLLNNFRYKN</sequence>
<dbReference type="KEGG" id="mmab:HQ865_16970"/>
<dbReference type="EMBL" id="CP054139">
    <property type="protein sequence ID" value="QKJ31383.1"/>
    <property type="molecule type" value="Genomic_DNA"/>
</dbReference>
<keyword evidence="2" id="KW-1185">Reference proteome</keyword>
<dbReference type="RefSeq" id="WP_173416043.1">
    <property type="nucleotide sequence ID" value="NZ_CP054139.1"/>
</dbReference>
<protein>
    <submittedName>
        <fullName evidence="1">Uncharacterized protein</fullName>
    </submittedName>
</protein>
<evidence type="ECO:0000313" key="2">
    <source>
        <dbReference type="Proteomes" id="UP000505355"/>
    </source>
</evidence>
<evidence type="ECO:0000313" key="1">
    <source>
        <dbReference type="EMBL" id="QKJ31383.1"/>
    </source>
</evidence>
<dbReference type="AlphaFoldDB" id="A0A7D4PW26"/>